<evidence type="ECO:0000256" key="2">
    <source>
        <dbReference type="ARBA" id="ARBA00022676"/>
    </source>
</evidence>
<evidence type="ECO:0000256" key="3">
    <source>
        <dbReference type="ARBA" id="ARBA00022679"/>
    </source>
</evidence>
<gene>
    <name evidence="9" type="ORF">DKX38_020006</name>
</gene>
<protein>
    <recommendedName>
        <fullName evidence="6">O-fucosyltransferase family protein</fullName>
    </recommendedName>
</protein>
<accession>A0A5N5KHU9</accession>
<dbReference type="InterPro" id="IPR019378">
    <property type="entry name" value="GDP-Fuc_O-FucTrfase"/>
</dbReference>
<keyword evidence="10" id="KW-1185">Reference proteome</keyword>
<dbReference type="PIRSF" id="PIRSF009360">
    <property type="entry name" value="UCP009360"/>
    <property type="match status" value="1"/>
</dbReference>
<dbReference type="Proteomes" id="UP000326939">
    <property type="component" value="Chromosome 13"/>
</dbReference>
<dbReference type="AlphaFoldDB" id="A0A5N5KHU9"/>
<evidence type="ECO:0000256" key="5">
    <source>
        <dbReference type="ARBA" id="ARBA00023277"/>
    </source>
</evidence>
<keyword evidence="8" id="KW-0472">Membrane</keyword>
<keyword evidence="3" id="KW-0808">Transferase</keyword>
<evidence type="ECO:0000256" key="1">
    <source>
        <dbReference type="ARBA" id="ARBA00007737"/>
    </source>
</evidence>
<dbReference type="Pfam" id="PF10250">
    <property type="entry name" value="O-FucT"/>
    <property type="match status" value="1"/>
</dbReference>
<evidence type="ECO:0000313" key="10">
    <source>
        <dbReference type="Proteomes" id="UP000326939"/>
    </source>
</evidence>
<feature type="transmembrane region" description="Helical" evidence="8">
    <location>
        <begin position="80"/>
        <end position="97"/>
    </location>
</feature>
<evidence type="ECO:0000313" key="9">
    <source>
        <dbReference type="EMBL" id="KAB5529925.1"/>
    </source>
</evidence>
<keyword evidence="8" id="KW-0812">Transmembrane</keyword>
<evidence type="ECO:0000256" key="8">
    <source>
        <dbReference type="SAM" id="Phobius"/>
    </source>
</evidence>
<keyword evidence="5" id="KW-0119">Carbohydrate metabolism</keyword>
<comment type="caution">
    <text evidence="9">The sequence shown here is derived from an EMBL/GenBank/DDBJ whole genome shotgun (WGS) entry which is preliminary data.</text>
</comment>
<dbReference type="PANTHER" id="PTHR31288:SF22">
    <property type="entry name" value="O-FUCOSYLTRANSFERASE 9"/>
    <property type="match status" value="1"/>
</dbReference>
<comment type="similarity">
    <text evidence="1">Belongs to the glycosyltransferase GT106 family.</text>
</comment>
<dbReference type="GO" id="GO:0006004">
    <property type="term" value="P:fucose metabolic process"/>
    <property type="evidence" value="ECO:0007669"/>
    <property type="project" value="UniProtKB-KW"/>
</dbReference>
<evidence type="ECO:0000256" key="4">
    <source>
        <dbReference type="ARBA" id="ARBA00023253"/>
    </source>
</evidence>
<evidence type="ECO:0000256" key="6">
    <source>
        <dbReference type="ARBA" id="ARBA00030350"/>
    </source>
</evidence>
<dbReference type="CDD" id="cd11299">
    <property type="entry name" value="O-FucT_plant"/>
    <property type="match status" value="1"/>
</dbReference>
<name>A0A5N5KHU9_9ROSI</name>
<dbReference type="InterPro" id="IPR024709">
    <property type="entry name" value="FucosylTrfase_pln"/>
</dbReference>
<reference evidence="10" key="1">
    <citation type="journal article" date="2019" name="Gigascience">
        <title>De novo genome assembly of the endangered Acer yangbiense, a plant species with extremely small populations endemic to Yunnan Province, China.</title>
        <authorList>
            <person name="Yang J."/>
            <person name="Wariss H.M."/>
            <person name="Tao L."/>
            <person name="Zhang R."/>
            <person name="Yun Q."/>
            <person name="Hollingsworth P."/>
            <person name="Dao Z."/>
            <person name="Luo G."/>
            <person name="Guo H."/>
            <person name="Ma Y."/>
            <person name="Sun W."/>
        </authorList>
    </citation>
    <scope>NUCLEOTIDE SEQUENCE [LARGE SCALE GENOMIC DNA]</scope>
    <source>
        <strain evidence="10">cv. br00</strain>
    </source>
</reference>
<evidence type="ECO:0000256" key="7">
    <source>
        <dbReference type="SAM" id="MobiDB-lite"/>
    </source>
</evidence>
<keyword evidence="4" id="KW-0294">Fucose metabolism</keyword>
<dbReference type="EMBL" id="VDCV01000013">
    <property type="protein sequence ID" value="KAB5529925.1"/>
    <property type="molecule type" value="Genomic_DNA"/>
</dbReference>
<dbReference type="PANTHER" id="PTHR31288">
    <property type="entry name" value="O-FUCOSYLTRANSFERASE FAMILY PROTEIN"/>
    <property type="match status" value="1"/>
</dbReference>
<proteinExistence type="inferred from homology"/>
<sequence>MHGYSRLGNGGATGRSVTATTTPSPPSSPRLRHSRGSGKSNSSPGAGFAGGGGRGGGEKQNLVERLMFVIIKVVLKRRGLLLLAPLLYISGMVLYMGSLNFDVNLKNGGVVVRKRAAPGTVYRSPKVFQKLWPYMEAERNHSNNACLVFVETEHFVVSFCCASPLFCPLRLFSILSTPDVKTTMQLMTAWNPKWHQGWKPCGISNNSEAELSETNGFLIIEANGGLNQQRLSICDAVAVAGLLNATLVIPIFHLNSVWRDSSKFGEIFDEDIFTHALKNNVKVVRELPSDILEHFDNNISSIVNLRVKAWSSTTYYLQKVLPKLRQMRSGDGRIELAVRIAPFSNRLAHAVPPNIQGLRCLANFEALQFSEPIRMLAEKMVDRMIKNSSQSGGKYVSVHLRFETDMVAFSCCEYNGGEEEKQEMDIARESAWRGKFRRRGRVIRPGANRVDGKCPLTPLEVGMMLRGMGFDNTTSVYVAAGNIYKAEKYMAPLKQMFPRLETKDTIATAEELAPFKGHSSRLAALDYTVCLHSEVFVTTQGGNFPHFLMGHRRYLYGGHAKTIKPDKRKLALIFDKPSIRWEVFKRQMQDMLHHSDVKGSELRKPSGSLYTFPMPDCMCKPTEATHTDGDS</sequence>
<dbReference type="GO" id="GO:0016757">
    <property type="term" value="F:glycosyltransferase activity"/>
    <property type="evidence" value="ECO:0007669"/>
    <property type="project" value="UniProtKB-KW"/>
</dbReference>
<keyword evidence="2" id="KW-0328">Glycosyltransferase</keyword>
<keyword evidence="8" id="KW-1133">Transmembrane helix</keyword>
<organism evidence="9 10">
    <name type="scientific">Salix brachista</name>
    <dbReference type="NCBI Taxonomy" id="2182728"/>
    <lineage>
        <taxon>Eukaryota</taxon>
        <taxon>Viridiplantae</taxon>
        <taxon>Streptophyta</taxon>
        <taxon>Embryophyta</taxon>
        <taxon>Tracheophyta</taxon>
        <taxon>Spermatophyta</taxon>
        <taxon>Magnoliopsida</taxon>
        <taxon>eudicotyledons</taxon>
        <taxon>Gunneridae</taxon>
        <taxon>Pentapetalae</taxon>
        <taxon>rosids</taxon>
        <taxon>fabids</taxon>
        <taxon>Malpighiales</taxon>
        <taxon>Salicaceae</taxon>
        <taxon>Saliceae</taxon>
        <taxon>Salix</taxon>
    </lineage>
</organism>
<feature type="region of interest" description="Disordered" evidence="7">
    <location>
        <begin position="1"/>
        <end position="56"/>
    </location>
</feature>